<keyword evidence="6" id="KW-1185">Reference proteome</keyword>
<organism evidence="5 6">
    <name type="scientific">Pythium insidiosum</name>
    <name type="common">Pythiosis disease agent</name>
    <dbReference type="NCBI Taxonomy" id="114742"/>
    <lineage>
        <taxon>Eukaryota</taxon>
        <taxon>Sar</taxon>
        <taxon>Stramenopiles</taxon>
        <taxon>Oomycota</taxon>
        <taxon>Peronosporomycetes</taxon>
        <taxon>Pythiales</taxon>
        <taxon>Pythiaceae</taxon>
        <taxon>Pythium</taxon>
    </lineage>
</organism>
<dbReference type="InterPro" id="IPR037143">
    <property type="entry name" value="4-PPantetheinyl_Trfase_dom_sf"/>
</dbReference>
<dbReference type="EMBL" id="JAKCXM010000324">
    <property type="protein sequence ID" value="KAJ0395815.1"/>
    <property type="molecule type" value="Genomic_DNA"/>
</dbReference>
<dbReference type="InterPro" id="IPR055066">
    <property type="entry name" value="AASDHPPT_N"/>
</dbReference>
<feature type="domain" description="4'-phosphopantetheinyl transferase N-terminal" evidence="4">
    <location>
        <begin position="14"/>
        <end position="112"/>
    </location>
</feature>
<dbReference type="PANTHER" id="PTHR12215:SF10">
    <property type="entry name" value="L-AMINOADIPATE-SEMIALDEHYDE DEHYDROGENASE-PHOSPHOPANTETHEINYL TRANSFERASE"/>
    <property type="match status" value="1"/>
</dbReference>
<dbReference type="PANTHER" id="PTHR12215">
    <property type="entry name" value="PHOSPHOPANTETHEINE TRANSFERASE"/>
    <property type="match status" value="1"/>
</dbReference>
<dbReference type="EC" id="2.7.8.7" evidence="1"/>
<sequence>MHEGVVAWYVDVRAWDPCSAAWRHALETLPIEEQQQVKRFVFAKDQRLALASRLLQRALVHEVFEVPWRDIAIARTPEGKPFWRRSTPRPEHPWWNYNVSHHGTVVAIAAHATRLVGVDVMQLLERPRGARPQDDPSTFFQAFRSHFTPREWRWIERSAEPAAQFHAFYRLWSLKESYIKAIGVGLGFELLRAEFSPRQSRDDAWELCLDGHSATHWQFRSSVVDQAAEDGGHVISVALGPMDEIWSPSTSSIVPHADLAALRESTGASEPGELLVTWQRKELRELLP</sequence>
<reference evidence="5" key="1">
    <citation type="submission" date="2021-12" db="EMBL/GenBank/DDBJ databases">
        <title>Prjna785345.</title>
        <authorList>
            <person name="Rujirawat T."/>
            <person name="Krajaejun T."/>
        </authorList>
    </citation>
    <scope>NUCLEOTIDE SEQUENCE</scope>
    <source>
        <strain evidence="5">Pi057C3</strain>
    </source>
</reference>
<dbReference type="SUPFAM" id="SSF56214">
    <property type="entry name" value="4'-phosphopantetheinyl transferase"/>
    <property type="match status" value="2"/>
</dbReference>
<feature type="domain" description="4'-phosphopantetheinyl transferase" evidence="3">
    <location>
        <begin position="116"/>
        <end position="237"/>
    </location>
</feature>
<dbReference type="Pfam" id="PF22624">
    <property type="entry name" value="AASDHPPT_N"/>
    <property type="match status" value="1"/>
</dbReference>
<name>A0AAD5LWI8_PYTIN</name>
<dbReference type="InterPro" id="IPR008278">
    <property type="entry name" value="4-PPantetheinyl_Trfase_dom"/>
</dbReference>
<dbReference type="Gene3D" id="3.90.470.20">
    <property type="entry name" value="4'-phosphopantetheinyl transferase domain"/>
    <property type="match status" value="2"/>
</dbReference>
<dbReference type="Pfam" id="PF01648">
    <property type="entry name" value="ACPS"/>
    <property type="match status" value="1"/>
</dbReference>
<dbReference type="InterPro" id="IPR050559">
    <property type="entry name" value="P-Pant_transferase_sf"/>
</dbReference>
<dbReference type="GO" id="GO:0019878">
    <property type="term" value="P:lysine biosynthetic process via aminoadipic acid"/>
    <property type="evidence" value="ECO:0007669"/>
    <property type="project" value="TreeGrafter"/>
</dbReference>
<gene>
    <name evidence="5" type="ORF">P43SY_007441</name>
</gene>
<evidence type="ECO:0000256" key="1">
    <source>
        <dbReference type="ARBA" id="ARBA00013172"/>
    </source>
</evidence>
<dbReference type="AlphaFoldDB" id="A0AAD5LWI8"/>
<evidence type="ECO:0000313" key="6">
    <source>
        <dbReference type="Proteomes" id="UP001209570"/>
    </source>
</evidence>
<dbReference type="GO" id="GO:0000287">
    <property type="term" value="F:magnesium ion binding"/>
    <property type="evidence" value="ECO:0007669"/>
    <property type="project" value="InterPro"/>
</dbReference>
<dbReference type="Proteomes" id="UP001209570">
    <property type="component" value="Unassembled WGS sequence"/>
</dbReference>
<evidence type="ECO:0000313" key="5">
    <source>
        <dbReference type="EMBL" id="KAJ0395815.1"/>
    </source>
</evidence>
<protein>
    <recommendedName>
        <fullName evidence="1">holo-[acyl-carrier-protein] synthase</fullName>
        <ecNumber evidence="1">2.7.8.7</ecNumber>
    </recommendedName>
</protein>
<evidence type="ECO:0000256" key="2">
    <source>
        <dbReference type="ARBA" id="ARBA00022679"/>
    </source>
</evidence>
<dbReference type="GO" id="GO:0005829">
    <property type="term" value="C:cytosol"/>
    <property type="evidence" value="ECO:0007669"/>
    <property type="project" value="TreeGrafter"/>
</dbReference>
<dbReference type="FunFam" id="3.90.470.20:FF:000003">
    <property type="entry name" value="L-aminoadipate-semialdehyde dehydrogenase-phosphopantetheinyl transferase"/>
    <property type="match status" value="1"/>
</dbReference>
<evidence type="ECO:0000259" key="3">
    <source>
        <dbReference type="Pfam" id="PF01648"/>
    </source>
</evidence>
<accession>A0AAD5LWI8</accession>
<dbReference type="GO" id="GO:0008897">
    <property type="term" value="F:holo-[acyl-carrier-protein] synthase activity"/>
    <property type="evidence" value="ECO:0007669"/>
    <property type="project" value="UniProtKB-EC"/>
</dbReference>
<keyword evidence="2" id="KW-0808">Transferase</keyword>
<evidence type="ECO:0000259" key="4">
    <source>
        <dbReference type="Pfam" id="PF22624"/>
    </source>
</evidence>
<comment type="caution">
    <text evidence="5">The sequence shown here is derived from an EMBL/GenBank/DDBJ whole genome shotgun (WGS) entry which is preliminary data.</text>
</comment>
<proteinExistence type="predicted"/>